<comment type="caution">
    <text evidence="2">The sequence shown here is derived from an EMBL/GenBank/DDBJ whole genome shotgun (WGS) entry which is preliminary data.</text>
</comment>
<evidence type="ECO:0000313" key="3">
    <source>
        <dbReference type="Proteomes" id="UP001266305"/>
    </source>
</evidence>
<dbReference type="InterPro" id="IPR027822">
    <property type="entry name" value="DUF4641"/>
</dbReference>
<dbReference type="PANTHER" id="PTHR31866:SF5">
    <property type="match status" value="1"/>
</dbReference>
<feature type="compositionally biased region" description="Polar residues" evidence="1">
    <location>
        <begin position="235"/>
        <end position="245"/>
    </location>
</feature>
<name>A0ABQ9TFR9_SAGOE</name>
<protein>
    <submittedName>
        <fullName evidence="2">Uncharacterized protein</fullName>
    </submittedName>
</protein>
<feature type="compositionally biased region" description="Polar residues" evidence="1">
    <location>
        <begin position="463"/>
        <end position="472"/>
    </location>
</feature>
<dbReference type="EMBL" id="JASSZA010000023">
    <property type="protein sequence ID" value="KAK2083380.1"/>
    <property type="molecule type" value="Genomic_DNA"/>
</dbReference>
<feature type="compositionally biased region" description="Low complexity" evidence="1">
    <location>
        <begin position="418"/>
        <end position="449"/>
    </location>
</feature>
<gene>
    <name evidence="2" type="ORF">P7K49_038616</name>
</gene>
<dbReference type="PANTHER" id="PTHR31866">
    <property type="entry name" value="GENE 4779-RELATED"/>
    <property type="match status" value="1"/>
</dbReference>
<dbReference type="Pfam" id="PF15483">
    <property type="entry name" value="DUF4641"/>
    <property type="match status" value="1"/>
</dbReference>
<dbReference type="Proteomes" id="UP001266305">
    <property type="component" value="Unassembled WGS sequence"/>
</dbReference>
<sequence>MGTAGTGAMSSPDEVPVWGAHLDLEGGEQAGALTVSPRAPRGHCHGLCFGVLHGCKVEGEGEGEGGFADPGGISVESDSESIEEGRVVFWGWEALPGTPVDDQGDGVEYSSYLAEEPAAIVPPTSVQGHPSPEGAAAKGSADNWAGPEVGARERGALGPWPGKRHASARPLHLTGPGAGPAWQHLQRGSKSTWSVRVDPQQPSAKGPAVPSVEDSDSADESCDLRPRRVGIRRNGGSQAKPQSPKKTAGARRHRRQSFPPVPGPFLTSAPRGLTPLVERPAVGELENSPWKKMQSRARGNVEVRPSCSGAATAGALPRGPRRRKTAQEKKSQGGASQLALGRALPICVERLSATPQEPATFPPFSGVRPQGTSKKPQKPKHSSPARRKGTGRRTRESQAAAREDNDTHRDDVPGAQVSRPFSPSSPSSNSSSSSSSSSSSVSPHASSLPAHTCLPMPRLSLAQELSSGAQGP</sequence>
<feature type="region of interest" description="Disordered" evidence="1">
    <location>
        <begin position="354"/>
        <end position="472"/>
    </location>
</feature>
<proteinExistence type="predicted"/>
<evidence type="ECO:0000256" key="1">
    <source>
        <dbReference type="SAM" id="MobiDB-lite"/>
    </source>
</evidence>
<reference evidence="2 3" key="1">
    <citation type="submission" date="2023-05" db="EMBL/GenBank/DDBJ databases">
        <title>B98-5 Cell Line De Novo Hybrid Assembly: An Optical Mapping Approach.</title>
        <authorList>
            <person name="Kananen K."/>
            <person name="Auerbach J.A."/>
            <person name="Kautto E."/>
            <person name="Blachly J.S."/>
        </authorList>
    </citation>
    <scope>NUCLEOTIDE SEQUENCE [LARGE SCALE GENOMIC DNA]</scope>
    <source>
        <strain evidence="2">B95-8</strain>
        <tissue evidence="2">Cell line</tissue>
    </source>
</reference>
<accession>A0ABQ9TFR9</accession>
<feature type="compositionally biased region" description="Basic and acidic residues" evidence="1">
    <location>
        <begin position="393"/>
        <end position="412"/>
    </location>
</feature>
<feature type="region of interest" description="Disordered" evidence="1">
    <location>
        <begin position="122"/>
        <end position="339"/>
    </location>
</feature>
<evidence type="ECO:0000313" key="2">
    <source>
        <dbReference type="EMBL" id="KAK2083380.1"/>
    </source>
</evidence>
<keyword evidence="3" id="KW-1185">Reference proteome</keyword>
<feature type="compositionally biased region" description="Basic residues" evidence="1">
    <location>
        <begin position="375"/>
        <end position="392"/>
    </location>
</feature>
<organism evidence="2 3">
    <name type="scientific">Saguinus oedipus</name>
    <name type="common">Cotton-top tamarin</name>
    <name type="synonym">Oedipomidas oedipus</name>
    <dbReference type="NCBI Taxonomy" id="9490"/>
    <lineage>
        <taxon>Eukaryota</taxon>
        <taxon>Metazoa</taxon>
        <taxon>Chordata</taxon>
        <taxon>Craniata</taxon>
        <taxon>Vertebrata</taxon>
        <taxon>Euteleostomi</taxon>
        <taxon>Mammalia</taxon>
        <taxon>Eutheria</taxon>
        <taxon>Euarchontoglires</taxon>
        <taxon>Primates</taxon>
        <taxon>Haplorrhini</taxon>
        <taxon>Platyrrhini</taxon>
        <taxon>Cebidae</taxon>
        <taxon>Callitrichinae</taxon>
        <taxon>Saguinus</taxon>
    </lineage>
</organism>